<dbReference type="GO" id="GO:0007165">
    <property type="term" value="P:signal transduction"/>
    <property type="evidence" value="ECO:0000318"/>
    <property type="project" value="GO_Central"/>
</dbReference>
<organism evidence="5 6">
    <name type="scientific">Phytophthora ramorum</name>
    <name type="common">Sudden oak death agent</name>
    <dbReference type="NCBI Taxonomy" id="164328"/>
    <lineage>
        <taxon>Eukaryota</taxon>
        <taxon>Sar</taxon>
        <taxon>Stramenopiles</taxon>
        <taxon>Oomycota</taxon>
        <taxon>Peronosporomycetes</taxon>
        <taxon>Peronosporales</taxon>
        <taxon>Peronosporaceae</taxon>
        <taxon>Phytophthora</taxon>
    </lineage>
</organism>
<reference evidence="5" key="2">
    <citation type="submission" date="2015-06" db="UniProtKB">
        <authorList>
            <consortium name="EnsemblProtists"/>
        </authorList>
    </citation>
    <scope>IDENTIFICATION</scope>
    <source>
        <strain evidence="5">Pr102</strain>
    </source>
</reference>
<dbReference type="AlphaFoldDB" id="H3GZV4"/>
<evidence type="ECO:0000313" key="6">
    <source>
        <dbReference type="Proteomes" id="UP000005238"/>
    </source>
</evidence>
<dbReference type="InterPro" id="IPR017441">
    <property type="entry name" value="Protein_kinase_ATP_BS"/>
</dbReference>
<dbReference type="Pfam" id="PF07714">
    <property type="entry name" value="PK_Tyr_Ser-Thr"/>
    <property type="match status" value="1"/>
</dbReference>
<dbReference type="VEuPathDB" id="FungiDB:KRP22_8705"/>
<dbReference type="GO" id="GO:0005524">
    <property type="term" value="F:ATP binding"/>
    <property type="evidence" value="ECO:0007669"/>
    <property type="project" value="UniProtKB-UniRule"/>
</dbReference>
<keyword evidence="1 3" id="KW-0547">Nucleotide-binding</keyword>
<dbReference type="Gene3D" id="1.10.510.10">
    <property type="entry name" value="Transferase(Phosphotransferase) domain 1"/>
    <property type="match status" value="1"/>
</dbReference>
<dbReference type="InParanoid" id="H3GZV4"/>
<accession>H3GZV4</accession>
<dbReference type="InterPro" id="IPR050198">
    <property type="entry name" value="Non-receptor_tyrosine_kinases"/>
</dbReference>
<dbReference type="PROSITE" id="PS50011">
    <property type="entry name" value="PROTEIN_KINASE_DOM"/>
    <property type="match status" value="1"/>
</dbReference>
<evidence type="ECO:0000259" key="4">
    <source>
        <dbReference type="PROSITE" id="PS50011"/>
    </source>
</evidence>
<keyword evidence="2 3" id="KW-0067">ATP-binding</keyword>
<dbReference type="Proteomes" id="UP000005238">
    <property type="component" value="Unassembled WGS sequence"/>
</dbReference>
<dbReference type="PANTHER" id="PTHR24418">
    <property type="entry name" value="TYROSINE-PROTEIN KINASE"/>
    <property type="match status" value="1"/>
</dbReference>
<dbReference type="eggNOG" id="KOG4278">
    <property type="taxonomic scope" value="Eukaryota"/>
</dbReference>
<dbReference type="PROSITE" id="PS00107">
    <property type="entry name" value="PROTEIN_KINASE_ATP"/>
    <property type="match status" value="1"/>
</dbReference>
<name>H3GZV4_PHYRM</name>
<evidence type="ECO:0000256" key="2">
    <source>
        <dbReference type="ARBA" id="ARBA00022840"/>
    </source>
</evidence>
<dbReference type="STRING" id="164328.H3GZV4"/>
<dbReference type="VEuPathDB" id="FungiDB:KRP23_14648"/>
<dbReference type="InterPro" id="IPR001245">
    <property type="entry name" value="Ser-Thr/Tyr_kinase_cat_dom"/>
</dbReference>
<keyword evidence="6" id="KW-1185">Reference proteome</keyword>
<dbReference type="EnsemblProtists" id="Phyra83374">
    <property type="protein sequence ID" value="Phyra83374"/>
    <property type="gene ID" value="Phyra83374"/>
</dbReference>
<dbReference type="InterPro" id="IPR000719">
    <property type="entry name" value="Prot_kinase_dom"/>
</dbReference>
<proteinExistence type="predicted"/>
<evidence type="ECO:0000313" key="5">
    <source>
        <dbReference type="EnsemblProtists" id="Phyra83374"/>
    </source>
</evidence>
<dbReference type="OMA" id="RRMPECE"/>
<dbReference type="GO" id="GO:0004674">
    <property type="term" value="F:protein serine/threonine kinase activity"/>
    <property type="evidence" value="ECO:0000318"/>
    <property type="project" value="GO_Central"/>
</dbReference>
<evidence type="ECO:0000256" key="1">
    <source>
        <dbReference type="ARBA" id="ARBA00022741"/>
    </source>
</evidence>
<sequence>MADAATAPPSFPVTTIPGSPSSRQVLAACPPRFARKPECSVYFEGFLNRLNACHDAVEVHDDEWKNKYCKLLRRFMKLLRQQPLLERLAGADTIAYTFRELNSRLDAICVGIEYATTDQWMADWSHGCEVQAQQLESLVTGTAARMLIRDMGSERKVTTAMLEMYTSLEENTPGPLADLKRATLERLRVALDLEARVITSETVAGIDGQPSKILSIFRWFIPERDVDVMEGGPIGAGTYGTVNFGIWRRRDGTTQDVVVKSLFDRSIDSELSFLRQLQFWFELPKHPNIIQLHGGCHRARQPFFVCENAPGGNISQFFGKPENQDMFWSMFLQVAQGLQVLHEHHIVHDGLQSGNILIGDNNTPKISDFDCSRVRTISAGYSNQTQQFAAESVRWKPRERLVEANNLLPRYKSDVYSLGMCMIEAKTQVAPFGLCDDDEVVEKVLSGAPYEQDEAFNDEEWGVISRLIAVDIEDRPEMDEAITLIASLAPLAGAGA</sequence>
<feature type="domain" description="Protein kinase" evidence="4">
    <location>
        <begin position="228"/>
        <end position="488"/>
    </location>
</feature>
<evidence type="ECO:0000256" key="3">
    <source>
        <dbReference type="PROSITE-ProRule" id="PRU10141"/>
    </source>
</evidence>
<protein>
    <recommendedName>
        <fullName evidence="4">Protein kinase domain-containing protein</fullName>
    </recommendedName>
</protein>
<reference evidence="6" key="1">
    <citation type="journal article" date="2006" name="Science">
        <title>Phytophthora genome sequences uncover evolutionary origins and mechanisms of pathogenesis.</title>
        <authorList>
            <person name="Tyler B.M."/>
            <person name="Tripathy S."/>
            <person name="Zhang X."/>
            <person name="Dehal P."/>
            <person name="Jiang R.H."/>
            <person name="Aerts A."/>
            <person name="Arredondo F.D."/>
            <person name="Baxter L."/>
            <person name="Bensasson D."/>
            <person name="Beynon J.L."/>
            <person name="Chapman J."/>
            <person name="Damasceno C.M."/>
            <person name="Dorrance A.E."/>
            <person name="Dou D."/>
            <person name="Dickerman A.W."/>
            <person name="Dubchak I.L."/>
            <person name="Garbelotto M."/>
            <person name="Gijzen M."/>
            <person name="Gordon S.G."/>
            <person name="Govers F."/>
            <person name="Grunwald N.J."/>
            <person name="Huang W."/>
            <person name="Ivors K.L."/>
            <person name="Jones R.W."/>
            <person name="Kamoun S."/>
            <person name="Krampis K."/>
            <person name="Lamour K.H."/>
            <person name="Lee M.K."/>
            <person name="McDonald W.H."/>
            <person name="Medina M."/>
            <person name="Meijer H.J."/>
            <person name="Nordberg E.K."/>
            <person name="Maclean D.J."/>
            <person name="Ospina-Giraldo M.D."/>
            <person name="Morris P.F."/>
            <person name="Phuntumart V."/>
            <person name="Putnam N.H."/>
            <person name="Rash S."/>
            <person name="Rose J.K."/>
            <person name="Sakihama Y."/>
            <person name="Salamov A.A."/>
            <person name="Savidor A."/>
            <person name="Scheuring C.F."/>
            <person name="Smith B.M."/>
            <person name="Sobral B.W."/>
            <person name="Terry A."/>
            <person name="Torto-Alalibo T.A."/>
            <person name="Win J."/>
            <person name="Xu Z."/>
            <person name="Zhang H."/>
            <person name="Grigoriev I.V."/>
            <person name="Rokhsar D.S."/>
            <person name="Boore J.L."/>
        </authorList>
    </citation>
    <scope>NUCLEOTIDE SEQUENCE [LARGE SCALE GENOMIC DNA]</scope>
    <source>
        <strain evidence="6">Pr102</strain>
    </source>
</reference>
<dbReference type="InterPro" id="IPR011009">
    <property type="entry name" value="Kinase-like_dom_sf"/>
</dbReference>
<feature type="binding site" evidence="3">
    <location>
        <position position="260"/>
    </location>
    <ligand>
        <name>ATP</name>
        <dbReference type="ChEBI" id="CHEBI:30616"/>
    </ligand>
</feature>
<dbReference type="HOGENOM" id="CLU_000288_7_38_1"/>
<dbReference type="EMBL" id="DS566084">
    <property type="status" value="NOT_ANNOTATED_CDS"/>
    <property type="molecule type" value="Genomic_DNA"/>
</dbReference>
<dbReference type="SUPFAM" id="SSF56112">
    <property type="entry name" value="Protein kinase-like (PK-like)"/>
    <property type="match status" value="1"/>
</dbReference>